<proteinExistence type="predicted"/>
<protein>
    <recommendedName>
        <fullName evidence="3">Golgi SNAP receptor complex member 1</fullName>
    </recommendedName>
</protein>
<dbReference type="Ensembl" id="ENSUPAT00010031731.1">
    <property type="protein sequence ID" value="ENSUPAP00010027880.1"/>
    <property type="gene ID" value="ENSUPAG00010022023.1"/>
</dbReference>
<evidence type="ECO:0000313" key="1">
    <source>
        <dbReference type="Ensembl" id="ENSUPAP00010027880.1"/>
    </source>
</evidence>
<organism evidence="1 2">
    <name type="scientific">Urocitellus parryii</name>
    <name type="common">Arctic ground squirrel</name>
    <name type="synonym">Spermophilus parryii</name>
    <dbReference type="NCBI Taxonomy" id="9999"/>
    <lineage>
        <taxon>Eukaryota</taxon>
        <taxon>Metazoa</taxon>
        <taxon>Chordata</taxon>
        <taxon>Craniata</taxon>
        <taxon>Vertebrata</taxon>
        <taxon>Euteleostomi</taxon>
        <taxon>Mammalia</taxon>
        <taxon>Eutheria</taxon>
        <taxon>Euarchontoglires</taxon>
        <taxon>Glires</taxon>
        <taxon>Rodentia</taxon>
        <taxon>Sciuromorpha</taxon>
        <taxon>Sciuridae</taxon>
        <taxon>Xerinae</taxon>
        <taxon>Marmotini</taxon>
        <taxon>Urocitellus</taxon>
    </lineage>
</organism>
<reference evidence="1" key="2">
    <citation type="submission" date="2025-09" db="UniProtKB">
        <authorList>
            <consortium name="Ensembl"/>
        </authorList>
    </citation>
    <scope>IDENTIFICATION</scope>
</reference>
<keyword evidence="2" id="KW-1185">Reference proteome</keyword>
<dbReference type="GeneTree" id="ENSGT00960000189990"/>
<accession>A0A8D2ICR7</accession>
<dbReference type="AlphaFoldDB" id="A0A8D2ICR7"/>
<evidence type="ECO:0000313" key="2">
    <source>
        <dbReference type="Proteomes" id="UP000694417"/>
    </source>
</evidence>
<reference evidence="1" key="1">
    <citation type="submission" date="2025-08" db="UniProtKB">
        <authorList>
            <consortium name="Ensembl"/>
        </authorList>
    </citation>
    <scope>IDENTIFICATION</scope>
</reference>
<dbReference type="Proteomes" id="UP000694417">
    <property type="component" value="Unplaced"/>
</dbReference>
<sequence>MAAGMSNYWEDLRKQAQQVENELDLKLVSFSKLCTSYNHSIMNKNNYLTFMMRNHKSFLENLGYRFLFSVPSFFDSQGKLHFSQILLRC</sequence>
<evidence type="ECO:0008006" key="3">
    <source>
        <dbReference type="Google" id="ProtNLM"/>
    </source>
</evidence>
<name>A0A8D2ICR7_UROPR</name>